<sequence>MLIRIAANADVFGFALSEGEMAALDALDENLVTGWNPATAP</sequence>
<gene>
    <name evidence="1" type="ORF">ACEZDE_05630</name>
</gene>
<evidence type="ECO:0000313" key="2">
    <source>
        <dbReference type="Proteomes" id="UP001592531"/>
    </source>
</evidence>
<keyword evidence="2" id="KW-1185">Reference proteome</keyword>
<protein>
    <submittedName>
        <fullName evidence="1">Uncharacterized protein</fullName>
    </submittedName>
</protein>
<evidence type="ECO:0000313" key="1">
    <source>
        <dbReference type="EMBL" id="MFC1416119.1"/>
    </source>
</evidence>
<proteinExistence type="predicted"/>
<accession>A0ABV6VQU7</accession>
<comment type="caution">
    <text evidence="1">The sequence shown here is derived from an EMBL/GenBank/DDBJ whole genome shotgun (WGS) entry which is preliminary data.</text>
</comment>
<dbReference type="Proteomes" id="UP001592531">
    <property type="component" value="Unassembled WGS sequence"/>
</dbReference>
<organism evidence="1 2">
    <name type="scientific">Streptacidiphilus cavernicola</name>
    <dbReference type="NCBI Taxonomy" id="3342716"/>
    <lineage>
        <taxon>Bacteria</taxon>
        <taxon>Bacillati</taxon>
        <taxon>Actinomycetota</taxon>
        <taxon>Actinomycetes</taxon>
        <taxon>Kitasatosporales</taxon>
        <taxon>Streptomycetaceae</taxon>
        <taxon>Streptacidiphilus</taxon>
    </lineage>
</organism>
<dbReference type="RefSeq" id="WP_380533035.1">
    <property type="nucleotide sequence ID" value="NZ_JBHFAB010000003.1"/>
</dbReference>
<name>A0ABV6VQU7_9ACTN</name>
<reference evidence="1 2" key="1">
    <citation type="submission" date="2024-09" db="EMBL/GenBank/DDBJ databases">
        <authorList>
            <person name="Lee S.D."/>
        </authorList>
    </citation>
    <scope>NUCLEOTIDE SEQUENCE [LARGE SCALE GENOMIC DNA]</scope>
    <source>
        <strain evidence="1 2">N8-3</strain>
    </source>
</reference>
<dbReference type="EMBL" id="JBHFAB010000003">
    <property type="protein sequence ID" value="MFC1416119.1"/>
    <property type="molecule type" value="Genomic_DNA"/>
</dbReference>